<dbReference type="Pfam" id="PF01179">
    <property type="entry name" value="Cu_amine_oxid"/>
    <property type="match status" value="1"/>
</dbReference>
<dbReference type="AlphaFoldDB" id="A0A7D8UUZ2"/>
<protein>
    <recommendedName>
        <fullName evidence="11">Amine oxidase</fullName>
        <ecNumber evidence="11">1.4.3.-</ecNumber>
    </recommendedName>
</protein>
<sequence>MATQNLTTGHMRSDGSETTLGAIPHPLGQLTVTEVNLAREAILKARGTTVAVHFRSIFLEEPPKKELSQFLDLEHSEKVSLQTPRPARRAKVQYDVVRGDKNHEYTESCVDIASGIEVKIRVVDKVHHASLTTHEFKAFTEACFASPLYKKAIAEFDLPEGFVVTIDPVSICATISGIEAESSGLLFVQDGSQEQPWPYGGDGEIVPRYMQGLCFARDARSGNGDSNHYPYPLPLIPVMNTYSHEIVRVDKLATGGKDDGLLYGTHKKNVLDHCSPGEYIPELLSQALRSDIRPLNVVQPEGPSFQVNGNLIEWQKWRFRVGFNPREGATLHDVHYDGRSVLYRLSLSEMTVPYGDPRPPFHRKQAFDFGDAGAGRAANNLSLGCDCLGVIKYFDTVLTEPDGTASLAKNVVCLHEQDNGIGWKHTNYRTQRAVVTRLRELVVQFIITLANYEYIFAFKLDQAGGITFETRATGIVSVVNIDPGKTSPWGNVVSSGALAQNHQHIFCLRIDPAVDGQNNTIVSEESLPMPISKELNPYGNGYEVRQTPIKNSQFFDASPMTNLTVKMTNPSKLNPVSGKPVSYKFIPTASQLMLAHPDSVMAKRAQFAQHHVWVTKYKDGELWAGGEFTNQSQKEIDGVADAIARNENVENEDVVVWNTFGLTHNPRVEDWPVMPVEIHQIHLRPADFFTSNPAIDVPGSKDTASTLAPGSEVCCESGTVQKEASSHLQGAGPDLDPKSNL</sequence>
<feature type="region of interest" description="Disordered" evidence="12">
    <location>
        <begin position="717"/>
        <end position="741"/>
    </location>
</feature>
<comment type="cofactor">
    <cofactor evidence="11">
        <name>Cu cation</name>
        <dbReference type="ChEBI" id="CHEBI:23378"/>
    </cofactor>
    <text evidence="11">Contains 1 topaquinone per subunit.</text>
</comment>
<feature type="compositionally biased region" description="Polar residues" evidence="12">
    <location>
        <begin position="718"/>
        <end position="728"/>
    </location>
</feature>
<dbReference type="Pfam" id="PF02727">
    <property type="entry name" value="Cu_amine_oxidN2"/>
    <property type="match status" value="1"/>
</dbReference>
<evidence type="ECO:0000256" key="11">
    <source>
        <dbReference type="RuleBase" id="RU000672"/>
    </source>
</evidence>
<accession>A0A7D8UUZ2</accession>
<gene>
    <name evidence="15" type="primary">AO-I_2</name>
    <name evidence="15" type="ORF">LCER1_G001893</name>
</gene>
<dbReference type="GO" id="GO:0048038">
    <property type="term" value="F:quinone binding"/>
    <property type="evidence" value="ECO:0007669"/>
    <property type="project" value="InterPro"/>
</dbReference>
<keyword evidence="8" id="KW-1015">Disulfide bond</keyword>
<evidence type="ECO:0000256" key="5">
    <source>
        <dbReference type="ARBA" id="ARBA00022772"/>
    </source>
</evidence>
<feature type="region of interest" description="Disordered" evidence="12">
    <location>
        <begin position="1"/>
        <end position="22"/>
    </location>
</feature>
<keyword evidence="6 11" id="KW-0560">Oxidoreductase</keyword>
<dbReference type="SUPFAM" id="SSF54416">
    <property type="entry name" value="Amine oxidase N-terminal region"/>
    <property type="match status" value="2"/>
</dbReference>
<dbReference type="FunFam" id="2.70.98.20:FF:000001">
    <property type="entry name" value="Amine oxidase"/>
    <property type="match status" value="1"/>
</dbReference>
<dbReference type="InterPro" id="IPR049948">
    <property type="entry name" value="Cu_Am_ox_TPQ-bd"/>
</dbReference>
<dbReference type="GO" id="GO:0005507">
    <property type="term" value="F:copper ion binding"/>
    <property type="evidence" value="ECO:0007669"/>
    <property type="project" value="InterPro"/>
</dbReference>
<evidence type="ECO:0000256" key="8">
    <source>
        <dbReference type="ARBA" id="ARBA00023157"/>
    </source>
</evidence>
<dbReference type="PROSITE" id="PS01164">
    <property type="entry name" value="COPPER_AMINE_OXID_1"/>
    <property type="match status" value="1"/>
</dbReference>
<dbReference type="EC" id="1.4.3.-" evidence="11"/>
<evidence type="ECO:0000256" key="3">
    <source>
        <dbReference type="ARBA" id="ARBA00011738"/>
    </source>
</evidence>
<feature type="domain" description="Copper amine oxidase N2-terminal" evidence="14">
    <location>
        <begin position="25"/>
        <end position="103"/>
    </location>
</feature>
<evidence type="ECO:0000313" key="15">
    <source>
        <dbReference type="EMBL" id="TVY58270.1"/>
    </source>
</evidence>
<keyword evidence="4 11" id="KW-0479">Metal-binding</keyword>
<dbReference type="InterPro" id="IPR016182">
    <property type="entry name" value="Cu_amine_oxidase_N-reg"/>
</dbReference>
<organism evidence="15 16">
    <name type="scientific">Lachnellula cervina</name>
    <dbReference type="NCBI Taxonomy" id="1316786"/>
    <lineage>
        <taxon>Eukaryota</taxon>
        <taxon>Fungi</taxon>
        <taxon>Dikarya</taxon>
        <taxon>Ascomycota</taxon>
        <taxon>Pezizomycotina</taxon>
        <taxon>Leotiomycetes</taxon>
        <taxon>Helotiales</taxon>
        <taxon>Lachnaceae</taxon>
        <taxon>Lachnellula</taxon>
    </lineage>
</organism>
<dbReference type="InterPro" id="IPR036460">
    <property type="entry name" value="Cu_amine_oxidase_C_sf"/>
</dbReference>
<dbReference type="EMBL" id="QGMG01000049">
    <property type="protein sequence ID" value="TVY58270.1"/>
    <property type="molecule type" value="Genomic_DNA"/>
</dbReference>
<evidence type="ECO:0000256" key="10">
    <source>
        <dbReference type="PIRSR" id="PIRSR600269-51"/>
    </source>
</evidence>
<dbReference type="Gene3D" id="2.70.98.20">
    <property type="entry name" value="Copper amine oxidase, catalytic domain"/>
    <property type="match status" value="1"/>
</dbReference>
<dbReference type="GO" id="GO:0008131">
    <property type="term" value="F:primary methylamine oxidase activity"/>
    <property type="evidence" value="ECO:0007669"/>
    <property type="project" value="InterPro"/>
</dbReference>
<evidence type="ECO:0000259" key="14">
    <source>
        <dbReference type="Pfam" id="PF02727"/>
    </source>
</evidence>
<evidence type="ECO:0000313" key="16">
    <source>
        <dbReference type="Proteomes" id="UP000481288"/>
    </source>
</evidence>
<feature type="active site" description="Proton acceptor" evidence="9">
    <location>
        <position position="368"/>
    </location>
</feature>
<evidence type="ECO:0000256" key="2">
    <source>
        <dbReference type="ARBA" id="ARBA00007983"/>
    </source>
</evidence>
<evidence type="ECO:0000256" key="9">
    <source>
        <dbReference type="PIRSR" id="PIRSR600269-50"/>
    </source>
</evidence>
<dbReference type="Proteomes" id="UP000481288">
    <property type="component" value="Unassembled WGS sequence"/>
</dbReference>
<dbReference type="PANTHER" id="PTHR10638:SF91">
    <property type="entry name" value="AMINE OXIDASE"/>
    <property type="match status" value="1"/>
</dbReference>
<comment type="subunit">
    <text evidence="3">Homodimer.</text>
</comment>
<comment type="cofactor">
    <cofactor evidence="1">
        <name>Cu cation</name>
        <dbReference type="ChEBI" id="CHEBI:23378"/>
    </cofactor>
</comment>
<comment type="PTM">
    <text evidence="10 11">Topaquinone (TPQ) is generated by copper-dependent autoxidation of a specific tyrosyl residue.</text>
</comment>
<dbReference type="Gene3D" id="3.10.450.40">
    <property type="match status" value="2"/>
</dbReference>
<feature type="domain" description="Copper amine oxidase catalytic" evidence="13">
    <location>
        <begin position="295"/>
        <end position="695"/>
    </location>
</feature>
<dbReference type="GO" id="GO:0009308">
    <property type="term" value="P:amine metabolic process"/>
    <property type="evidence" value="ECO:0007669"/>
    <property type="project" value="UniProtKB-UniRule"/>
</dbReference>
<evidence type="ECO:0000256" key="4">
    <source>
        <dbReference type="ARBA" id="ARBA00022723"/>
    </source>
</evidence>
<keyword evidence="7 11" id="KW-0186">Copper</keyword>
<dbReference type="OrthoDB" id="5379943at2759"/>
<keyword evidence="5 9" id="KW-0801">TPQ</keyword>
<feature type="compositionally biased region" description="Polar residues" evidence="12">
    <location>
        <begin position="1"/>
        <end position="10"/>
    </location>
</feature>
<dbReference type="InterPro" id="IPR000269">
    <property type="entry name" value="Cu_amine_oxidase"/>
</dbReference>
<name>A0A7D8UUZ2_9HELO</name>
<evidence type="ECO:0000256" key="12">
    <source>
        <dbReference type="SAM" id="MobiDB-lite"/>
    </source>
</evidence>
<dbReference type="SUPFAM" id="SSF49998">
    <property type="entry name" value="Amine oxidase catalytic domain"/>
    <property type="match status" value="1"/>
</dbReference>
<comment type="caution">
    <text evidence="15">The sequence shown here is derived from an EMBL/GenBank/DDBJ whole genome shotgun (WGS) entry which is preliminary data.</text>
</comment>
<evidence type="ECO:0000256" key="6">
    <source>
        <dbReference type="ARBA" id="ARBA00023002"/>
    </source>
</evidence>
<evidence type="ECO:0000256" key="7">
    <source>
        <dbReference type="ARBA" id="ARBA00023008"/>
    </source>
</evidence>
<keyword evidence="16" id="KW-1185">Reference proteome</keyword>
<evidence type="ECO:0000256" key="1">
    <source>
        <dbReference type="ARBA" id="ARBA00001935"/>
    </source>
</evidence>
<dbReference type="InterPro" id="IPR015798">
    <property type="entry name" value="Cu_amine_oxidase_C"/>
</dbReference>
<comment type="similarity">
    <text evidence="2 11">Belongs to the copper/topaquinone oxidase family.</text>
</comment>
<dbReference type="PANTHER" id="PTHR10638">
    <property type="entry name" value="COPPER AMINE OXIDASE"/>
    <property type="match status" value="1"/>
</dbReference>
<feature type="active site" description="Schiff-base intermediate with substrate; via topaquinone" evidence="9">
    <location>
        <position position="452"/>
    </location>
</feature>
<reference evidence="15 16" key="1">
    <citation type="submission" date="2018-05" db="EMBL/GenBank/DDBJ databases">
        <title>Whole genome sequencing for identification of molecular markers to develop diagnostic detection tools for the regulated plant pathogen Lachnellula willkommii.</title>
        <authorList>
            <person name="Giroux E."/>
            <person name="Bilodeau G."/>
        </authorList>
    </citation>
    <scope>NUCLEOTIDE SEQUENCE [LARGE SCALE GENOMIC DNA]</scope>
    <source>
        <strain evidence="15 16">CBS 625.97</strain>
    </source>
</reference>
<proteinExistence type="inferred from homology"/>
<feature type="modified residue" description="2',4',5'-topaquinone" evidence="10">
    <location>
        <position position="452"/>
    </location>
</feature>
<dbReference type="InterPro" id="IPR015800">
    <property type="entry name" value="Cu_amine_oxidase_N2"/>
</dbReference>
<evidence type="ECO:0000259" key="13">
    <source>
        <dbReference type="Pfam" id="PF01179"/>
    </source>
</evidence>